<dbReference type="PIRSF" id="PIRSF028756">
    <property type="entry name" value="PPK2_prd"/>
    <property type="match status" value="1"/>
</dbReference>
<dbReference type="AlphaFoldDB" id="A0A327YZP3"/>
<dbReference type="PANTHER" id="PTHR34383">
    <property type="entry name" value="POLYPHOSPHATE:AMP PHOSPHOTRANSFERASE-RELATED"/>
    <property type="match status" value="1"/>
</dbReference>
<keyword evidence="1 4" id="KW-0808">Transferase</keyword>
<evidence type="ECO:0000256" key="1">
    <source>
        <dbReference type="ARBA" id="ARBA00022679"/>
    </source>
</evidence>
<reference evidence="4 5" key="1">
    <citation type="submission" date="2018-06" db="EMBL/GenBank/DDBJ databases">
        <title>Genomic Encyclopedia of Type Strains, Phase III (KMG-III): the genomes of soil and plant-associated and newly described type strains.</title>
        <authorList>
            <person name="Whitman W."/>
        </authorList>
    </citation>
    <scope>NUCLEOTIDE SEQUENCE [LARGE SCALE GENOMIC DNA]</scope>
    <source>
        <strain evidence="4 5">CGMCC 4.7090</strain>
    </source>
</reference>
<sequence length="260" mass="29998">MGHLGSAKAPIDISKKKAEERLEAAQERLLRLRLLVGGQIGEQKIGPPLCVLFEGWDASGKGGAIKRLVTMIDPRHVRVSQFAAPTYDEKRHHFLQRFWQVLPGNGGMTVLDRSWYGRVLVERVEGFATTEQWKRAYDEIAEFERTLTAEGMVLIKFWMHVSEEEQLRRFEDRANDPLRSWKLTDEDWRNRKKRPEYEAAVEDMLEKTDKPRARWKVIPGDSKPYARLAVVEHVCHVLENKLTKRGYDLGAADQTGNPHV</sequence>
<dbReference type="InterPro" id="IPR016898">
    <property type="entry name" value="Polyphosphate_phosphotransfera"/>
</dbReference>
<dbReference type="InterPro" id="IPR027417">
    <property type="entry name" value="P-loop_NTPase"/>
</dbReference>
<dbReference type="Proteomes" id="UP000249341">
    <property type="component" value="Unassembled WGS sequence"/>
</dbReference>
<gene>
    <name evidence="4" type="ORF">B0I29_1263</name>
</gene>
<evidence type="ECO:0000313" key="4">
    <source>
        <dbReference type="EMBL" id="RAK26614.1"/>
    </source>
</evidence>
<keyword evidence="5" id="KW-1185">Reference proteome</keyword>
<dbReference type="InterPro" id="IPR022488">
    <property type="entry name" value="PPK2-related"/>
</dbReference>
<dbReference type="EMBL" id="QLMJ01000026">
    <property type="protein sequence ID" value="RAK26614.1"/>
    <property type="molecule type" value="Genomic_DNA"/>
</dbReference>
<dbReference type="PANTHER" id="PTHR34383:SF3">
    <property type="entry name" value="POLYPHOSPHATE:AMP PHOSPHOTRANSFERASE"/>
    <property type="match status" value="1"/>
</dbReference>
<feature type="domain" description="Polyphosphate kinase-2-related" evidence="3">
    <location>
        <begin position="14"/>
        <end position="243"/>
    </location>
</feature>
<dbReference type="Pfam" id="PF03976">
    <property type="entry name" value="PPK2"/>
    <property type="match status" value="1"/>
</dbReference>
<dbReference type="RefSeq" id="WP_111654383.1">
    <property type="nucleotide sequence ID" value="NZ_JACHWI010000002.1"/>
</dbReference>
<name>A0A327YZP3_9ACTN</name>
<accession>A0A327YZP3</accession>
<evidence type="ECO:0000259" key="3">
    <source>
        <dbReference type="Pfam" id="PF03976"/>
    </source>
</evidence>
<keyword evidence="2" id="KW-0418">Kinase</keyword>
<proteinExistence type="predicted"/>
<organism evidence="4 5">
    <name type="scientific">Actinoplanes lutulentus</name>
    <dbReference type="NCBI Taxonomy" id="1287878"/>
    <lineage>
        <taxon>Bacteria</taxon>
        <taxon>Bacillati</taxon>
        <taxon>Actinomycetota</taxon>
        <taxon>Actinomycetes</taxon>
        <taxon>Micromonosporales</taxon>
        <taxon>Micromonosporaceae</taxon>
        <taxon>Actinoplanes</taxon>
    </lineage>
</organism>
<dbReference type="GO" id="GO:0008976">
    <property type="term" value="F:polyphosphate kinase activity"/>
    <property type="evidence" value="ECO:0007669"/>
    <property type="project" value="InterPro"/>
</dbReference>
<protein>
    <submittedName>
        <fullName evidence="4">Polyphosphate:AMP phosphotransferase</fullName>
    </submittedName>
</protein>
<evidence type="ECO:0000313" key="5">
    <source>
        <dbReference type="Proteomes" id="UP000249341"/>
    </source>
</evidence>
<dbReference type="OrthoDB" id="9775224at2"/>
<dbReference type="Gene3D" id="3.40.50.300">
    <property type="entry name" value="P-loop containing nucleotide triphosphate hydrolases"/>
    <property type="match status" value="1"/>
</dbReference>
<dbReference type="SUPFAM" id="SSF52540">
    <property type="entry name" value="P-loop containing nucleoside triphosphate hydrolases"/>
    <property type="match status" value="1"/>
</dbReference>
<evidence type="ECO:0000256" key="2">
    <source>
        <dbReference type="ARBA" id="ARBA00022777"/>
    </source>
</evidence>
<comment type="caution">
    <text evidence="4">The sequence shown here is derived from an EMBL/GenBank/DDBJ whole genome shotgun (WGS) entry which is preliminary data.</text>
</comment>